<evidence type="ECO:0000256" key="4">
    <source>
        <dbReference type="ARBA" id="ARBA00023125"/>
    </source>
</evidence>
<keyword evidence="11" id="KW-1185">Reference proteome</keyword>
<feature type="domain" description="RNA polymerase sigma factor 70 region 4 type 2" evidence="9">
    <location>
        <begin position="148"/>
        <end position="200"/>
    </location>
</feature>
<dbReference type="Proteomes" id="UP001652503">
    <property type="component" value="Unassembled WGS sequence"/>
</dbReference>
<dbReference type="NCBIfam" id="TIGR02937">
    <property type="entry name" value="sigma70-ECF"/>
    <property type="match status" value="1"/>
</dbReference>
<dbReference type="InterPro" id="IPR036388">
    <property type="entry name" value="WH-like_DNA-bd_sf"/>
</dbReference>
<evidence type="ECO:0000256" key="2">
    <source>
        <dbReference type="ARBA" id="ARBA00023015"/>
    </source>
</evidence>
<evidence type="ECO:0000256" key="1">
    <source>
        <dbReference type="ARBA" id="ARBA00010641"/>
    </source>
</evidence>
<evidence type="ECO:0000256" key="3">
    <source>
        <dbReference type="ARBA" id="ARBA00023082"/>
    </source>
</evidence>
<keyword evidence="4 6" id="KW-0238">DNA-binding</keyword>
<sequence length="240" mass="26774">MTSASRVPTSDRARAIGRDADEAELIAAALARSGGRADAAVRELIRRNNPRLFRVARGIVRSDAEAEEVVQETYLAAFGRLDSFQGGAAFSTWITRIAINNALMRQRRQHPEEEYDTVNERDDPSVLPFPGQAPETAEAQLGRLQLRRLLEQAVGGLPPELRLIFVLSETEGMTTREIARDLELNPITVKTRLFRARRWLRADLQRRVKGGFDAIFPFDGARCSNMADRVVRALGAKGHL</sequence>
<keyword evidence="5 6" id="KW-0804">Transcription</keyword>
<dbReference type="InterPro" id="IPR007627">
    <property type="entry name" value="RNA_pol_sigma70_r2"/>
</dbReference>
<dbReference type="CDD" id="cd06171">
    <property type="entry name" value="Sigma70_r4"/>
    <property type="match status" value="1"/>
</dbReference>
<name>A0ABT2Z4T7_9RHOB</name>
<comment type="similarity">
    <text evidence="1 6">Belongs to the sigma-70 factor family. ECF subfamily.</text>
</comment>
<evidence type="ECO:0000256" key="6">
    <source>
        <dbReference type="RuleBase" id="RU000716"/>
    </source>
</evidence>
<evidence type="ECO:0000313" key="11">
    <source>
        <dbReference type="Proteomes" id="UP001652503"/>
    </source>
</evidence>
<keyword evidence="3 6" id="KW-0731">Sigma factor</keyword>
<organism evidence="10 11">
    <name type="scientific">Albidovulum sediminicola</name>
    <dbReference type="NCBI Taxonomy" id="2984331"/>
    <lineage>
        <taxon>Bacteria</taxon>
        <taxon>Pseudomonadati</taxon>
        <taxon>Pseudomonadota</taxon>
        <taxon>Alphaproteobacteria</taxon>
        <taxon>Rhodobacterales</taxon>
        <taxon>Paracoccaceae</taxon>
        <taxon>Albidovulum</taxon>
    </lineage>
</organism>
<dbReference type="RefSeq" id="WP_263722653.1">
    <property type="nucleotide sequence ID" value="NZ_JAOWLA010000015.1"/>
</dbReference>
<proteinExistence type="inferred from homology"/>
<feature type="region of interest" description="Disordered" evidence="7">
    <location>
        <begin position="108"/>
        <end position="133"/>
    </location>
</feature>
<gene>
    <name evidence="10" type="ORF">OE647_15460</name>
</gene>
<dbReference type="SUPFAM" id="SSF88946">
    <property type="entry name" value="Sigma2 domain of RNA polymerase sigma factors"/>
    <property type="match status" value="1"/>
</dbReference>
<dbReference type="InterPro" id="IPR000838">
    <property type="entry name" value="RNA_pol_sigma70_ECF_CS"/>
</dbReference>
<evidence type="ECO:0000259" key="9">
    <source>
        <dbReference type="Pfam" id="PF08281"/>
    </source>
</evidence>
<dbReference type="NCBIfam" id="NF008888">
    <property type="entry name" value="PRK11922.1"/>
    <property type="match status" value="1"/>
</dbReference>
<keyword evidence="2 6" id="KW-0805">Transcription regulation</keyword>
<accession>A0ABT2Z4T7</accession>
<protein>
    <recommendedName>
        <fullName evidence="6">RNA polymerase sigma factor</fullName>
    </recommendedName>
</protein>
<evidence type="ECO:0000259" key="8">
    <source>
        <dbReference type="Pfam" id="PF04542"/>
    </source>
</evidence>
<evidence type="ECO:0000256" key="5">
    <source>
        <dbReference type="ARBA" id="ARBA00023163"/>
    </source>
</evidence>
<dbReference type="Pfam" id="PF04542">
    <property type="entry name" value="Sigma70_r2"/>
    <property type="match status" value="1"/>
</dbReference>
<dbReference type="InterPro" id="IPR013249">
    <property type="entry name" value="RNA_pol_sigma70_r4_t2"/>
</dbReference>
<dbReference type="Gene3D" id="1.10.10.10">
    <property type="entry name" value="Winged helix-like DNA-binding domain superfamily/Winged helix DNA-binding domain"/>
    <property type="match status" value="1"/>
</dbReference>
<dbReference type="InterPro" id="IPR014284">
    <property type="entry name" value="RNA_pol_sigma-70_dom"/>
</dbReference>
<dbReference type="PANTHER" id="PTHR43133">
    <property type="entry name" value="RNA POLYMERASE ECF-TYPE SIGMA FACTO"/>
    <property type="match status" value="1"/>
</dbReference>
<dbReference type="SUPFAM" id="SSF88659">
    <property type="entry name" value="Sigma3 and sigma4 domains of RNA polymerase sigma factors"/>
    <property type="match status" value="1"/>
</dbReference>
<dbReference type="EMBL" id="JAOWLA010000015">
    <property type="protein sequence ID" value="MCV2866121.1"/>
    <property type="molecule type" value="Genomic_DNA"/>
</dbReference>
<evidence type="ECO:0000256" key="7">
    <source>
        <dbReference type="SAM" id="MobiDB-lite"/>
    </source>
</evidence>
<dbReference type="Pfam" id="PF08281">
    <property type="entry name" value="Sigma70_r4_2"/>
    <property type="match status" value="1"/>
</dbReference>
<dbReference type="InterPro" id="IPR013324">
    <property type="entry name" value="RNA_pol_sigma_r3/r4-like"/>
</dbReference>
<dbReference type="InterPro" id="IPR039425">
    <property type="entry name" value="RNA_pol_sigma-70-like"/>
</dbReference>
<dbReference type="PANTHER" id="PTHR43133:SF51">
    <property type="entry name" value="RNA POLYMERASE SIGMA FACTOR"/>
    <property type="match status" value="1"/>
</dbReference>
<feature type="domain" description="RNA polymerase sigma-70 region 2" evidence="8">
    <location>
        <begin position="44"/>
        <end position="109"/>
    </location>
</feature>
<dbReference type="InterPro" id="IPR013325">
    <property type="entry name" value="RNA_pol_sigma_r2"/>
</dbReference>
<dbReference type="Gene3D" id="1.10.1740.10">
    <property type="match status" value="1"/>
</dbReference>
<evidence type="ECO:0000313" key="10">
    <source>
        <dbReference type="EMBL" id="MCV2866121.1"/>
    </source>
</evidence>
<comment type="caution">
    <text evidence="10">The sequence shown here is derived from an EMBL/GenBank/DDBJ whole genome shotgun (WGS) entry which is preliminary data.</text>
</comment>
<dbReference type="PROSITE" id="PS01063">
    <property type="entry name" value="SIGMA70_ECF"/>
    <property type="match status" value="1"/>
</dbReference>
<reference evidence="10 11" key="1">
    <citation type="submission" date="2022-10" db="EMBL/GenBank/DDBJ databases">
        <title>Defluviimonas sp. nov., isolated from ocean surface water.</title>
        <authorList>
            <person name="He W."/>
            <person name="Wang L."/>
            <person name="Zhang D.-F."/>
        </authorList>
    </citation>
    <scope>NUCLEOTIDE SEQUENCE [LARGE SCALE GENOMIC DNA]</scope>
    <source>
        <strain evidence="10 11">WL0075</strain>
    </source>
</reference>